<dbReference type="Proteomes" id="UP000732377">
    <property type="component" value="Unassembled WGS sequence"/>
</dbReference>
<accession>A0A953I2B2</accession>
<organism evidence="1 2">
    <name type="scientific">Symbiobacterium thermophilum</name>
    <dbReference type="NCBI Taxonomy" id="2734"/>
    <lineage>
        <taxon>Bacteria</taxon>
        <taxon>Bacillati</taxon>
        <taxon>Bacillota</taxon>
        <taxon>Clostridia</taxon>
        <taxon>Eubacteriales</taxon>
        <taxon>Symbiobacteriaceae</taxon>
        <taxon>Symbiobacterium</taxon>
    </lineage>
</organism>
<protein>
    <recommendedName>
        <fullName evidence="3">ISXO2-like transposase domain-containing protein</fullName>
    </recommendedName>
</protein>
<evidence type="ECO:0008006" key="3">
    <source>
        <dbReference type="Google" id="ProtNLM"/>
    </source>
</evidence>
<dbReference type="EMBL" id="PIUK01000068">
    <property type="protein sequence ID" value="MBY6276255.1"/>
    <property type="molecule type" value="Genomic_DNA"/>
</dbReference>
<evidence type="ECO:0000313" key="1">
    <source>
        <dbReference type="EMBL" id="MBY6276255.1"/>
    </source>
</evidence>
<comment type="caution">
    <text evidence="1">The sequence shown here is derived from an EMBL/GenBank/DDBJ whole genome shotgun (WGS) entry which is preliminary data.</text>
</comment>
<gene>
    <name evidence="1" type="ORF">CWE10_08540</name>
</gene>
<dbReference type="AlphaFoldDB" id="A0A953I2B2"/>
<name>A0A953I2B2_SYMTR</name>
<dbReference type="Pfam" id="PF13384">
    <property type="entry name" value="HTH_23"/>
    <property type="match status" value="1"/>
</dbReference>
<evidence type="ECO:0000313" key="2">
    <source>
        <dbReference type="Proteomes" id="UP000732377"/>
    </source>
</evidence>
<sequence>MIELLAESLPLRRVASRLNISVSTAFRWRHRALTVLSARDRKPLSGDVRVETFLVKYSEKGSRVCHGPGSWGYWNVVRKGEEPVGRVRSGPSAGRRRFRLLIDGRPLHVMVAETDTGYEFDILGQGRRNAEMVAAGLARLIRPGSRVFAFGGSEYRRACETLGCEHHDGVAAVSRWFQCLRGAEEGGASRGAEEVTTPEVRFPNLPIWWLRRFRGVATKYLGHYLAWFRDIVRIVEFPAGANMASADGRALLRRPADWGVPPT</sequence>
<reference evidence="1" key="1">
    <citation type="submission" date="2017-11" db="EMBL/GenBank/DDBJ databases">
        <title>Three new genomes from thermophilic consortium.</title>
        <authorList>
            <person name="Quaggio R."/>
            <person name="Amgarten D."/>
            <person name="Setubal J.C."/>
        </authorList>
    </citation>
    <scope>NUCLEOTIDE SEQUENCE</scope>
    <source>
        <strain evidence="1">ZCTH01-B2</strain>
    </source>
</reference>
<proteinExistence type="predicted"/>